<dbReference type="AlphaFoldDB" id="A0A8H7BSY4"/>
<dbReference type="Gene3D" id="3.30.70.2820">
    <property type="match status" value="1"/>
</dbReference>
<gene>
    <name evidence="15" type="primary">POLA1</name>
    <name evidence="15" type="ORF">EC973_007730</name>
</gene>
<evidence type="ECO:0000256" key="4">
    <source>
        <dbReference type="ARBA" id="ARBA00022695"/>
    </source>
</evidence>
<dbReference type="InterPro" id="IPR012337">
    <property type="entry name" value="RNaseH-like_sf"/>
</dbReference>
<dbReference type="SMART" id="SM00486">
    <property type="entry name" value="POLBc"/>
    <property type="match status" value="1"/>
</dbReference>
<keyword evidence="10 12" id="KW-0238">DNA-binding</keyword>
<dbReference type="Pfam" id="PF00136">
    <property type="entry name" value="DNA_pol_B"/>
    <property type="match status" value="1"/>
</dbReference>
<dbReference type="InterPro" id="IPR006133">
    <property type="entry name" value="DNA-dir_DNA_pol_B_exonuc"/>
</dbReference>
<evidence type="ECO:0000256" key="3">
    <source>
        <dbReference type="ARBA" id="ARBA00022679"/>
    </source>
</evidence>
<evidence type="ECO:0000259" key="13">
    <source>
        <dbReference type="Pfam" id="PF00136"/>
    </source>
</evidence>
<sequence length="909" mass="103635">MSDKHGISTDDMVAMTDVEDEFADMMERCNIHNFKWRRRKRRYIFDDADIPREAEYLKGLLQDNNQRLEPTLFKKLDGVTFSHVFGTNISPLEQFIIKRRIMGPCWLEIKEVKMNKIQETWCKLEYQVENPKACNPMRDRDGNMITKGPPLVIMSLRLKTVANVQKNTNEIVAASVIVMNQVHVDGASETEQEPETSFTVVRPWGKEFYPDDFDLFVGREDHVNHFQIVPQRNENALLNYLIARIHLCDPDIIVGHNFTDFDLDILLHRLKEHNVPHWHKVGRIKFKDWPKLQSGPGGMQNTSSQEKRALAGRIICDTYLASRDLVRAKSYQLADLARSELGILHEDVKLANVPQIYENSKSLVEFLNRLAFEAFLAMSIMNKLQILPLTKELTNLAGNLWSRSMNGSRSDRNEFLLLHSFHEGKFILPDKEYRMDSQPAILKTSNTGDQDSESDTSRKIVTEAQSSTTYSGGLVLEPKRGLYGEYVLLLDFNSLYPSIIQEFNICFTTVNYCEQENNENENSVPLVPGKSVPTGVLPKLVKMFVDQRRKVKQRLLDPSLSNTERLQCEIKQQALKLTANSMYGCLGAAHSRFYAKSLAKLITSEGRRILQDTVDLAQDLGLNVIYGDTDSVMVFTQSGSLQQARLVAQQLQNEVNKRYTLLEIGVDAIFKRMLLLQKKKYAALAVKEKGNGELIETIETKGLDLVRRDWCDLSRDVSLDILKIILSERSAEGIVEEVHKILRTIAQQVRSNAIDLEKFVIIKQLTKNVNEYGNSRGHPHVEVAKRMRQTGAGVKAGDTIPYIICREKTDTLGKYRMSVAERAYSPDYVKSGARKIDLEWYLAHQVHPPVVRLCAPISETDVVQLAECLDTVNYQIKQPSATSKFSLNAPSLKMDTASRYHTVEKFAIQ</sequence>
<dbReference type="CDD" id="cd05532">
    <property type="entry name" value="POLBc_alpha"/>
    <property type="match status" value="1"/>
</dbReference>
<accession>A0A8H7BSY4</accession>
<dbReference type="SUPFAM" id="SSF56672">
    <property type="entry name" value="DNA/RNA polymerases"/>
    <property type="match status" value="1"/>
</dbReference>
<comment type="catalytic activity">
    <reaction evidence="12">
        <text>DNA(n) + a 2'-deoxyribonucleoside 5'-triphosphate = DNA(n+1) + diphosphate</text>
        <dbReference type="Rhea" id="RHEA:22508"/>
        <dbReference type="Rhea" id="RHEA-COMP:17339"/>
        <dbReference type="Rhea" id="RHEA-COMP:17340"/>
        <dbReference type="ChEBI" id="CHEBI:33019"/>
        <dbReference type="ChEBI" id="CHEBI:61560"/>
        <dbReference type="ChEBI" id="CHEBI:173112"/>
        <dbReference type="EC" id="2.7.7.7"/>
    </reaction>
</comment>
<evidence type="ECO:0000256" key="10">
    <source>
        <dbReference type="ARBA" id="ARBA00023125"/>
    </source>
</evidence>
<dbReference type="InterPro" id="IPR023211">
    <property type="entry name" value="DNA_pol_palm_dom_sf"/>
</dbReference>
<dbReference type="GO" id="GO:0003682">
    <property type="term" value="F:chromatin binding"/>
    <property type="evidence" value="ECO:0007669"/>
    <property type="project" value="TreeGrafter"/>
</dbReference>
<evidence type="ECO:0000256" key="8">
    <source>
        <dbReference type="ARBA" id="ARBA00022833"/>
    </source>
</evidence>
<dbReference type="InterPro" id="IPR043502">
    <property type="entry name" value="DNA/RNA_pol_sf"/>
</dbReference>
<dbReference type="Gene3D" id="1.10.132.60">
    <property type="entry name" value="DNA polymerase family B, C-terminal domain"/>
    <property type="match status" value="1"/>
</dbReference>
<dbReference type="FunFam" id="1.10.132.60:FF:000004">
    <property type="entry name" value="DNA polymerase"/>
    <property type="match status" value="1"/>
</dbReference>
<evidence type="ECO:0000313" key="16">
    <source>
        <dbReference type="Proteomes" id="UP000605846"/>
    </source>
</evidence>
<keyword evidence="8" id="KW-0862">Zinc</keyword>
<dbReference type="CDD" id="cd05776">
    <property type="entry name" value="DNA_polB_alpha_exo"/>
    <property type="match status" value="1"/>
</dbReference>
<keyword evidence="11" id="KW-0539">Nucleus</keyword>
<dbReference type="InterPro" id="IPR006134">
    <property type="entry name" value="DNA-dir_DNA_pol_B_multi_dom"/>
</dbReference>
<dbReference type="PRINTS" id="PR00106">
    <property type="entry name" value="DNAPOLB"/>
</dbReference>
<keyword evidence="3 12" id="KW-0808">Transferase</keyword>
<keyword evidence="16" id="KW-1185">Reference proteome</keyword>
<evidence type="ECO:0000256" key="9">
    <source>
        <dbReference type="ARBA" id="ARBA00022932"/>
    </source>
</evidence>
<reference evidence="15" key="1">
    <citation type="submission" date="2020-01" db="EMBL/GenBank/DDBJ databases">
        <title>Genome Sequencing of Three Apophysomyces-Like Fungal Strains Confirms a Novel Fungal Genus in the Mucoromycota with divergent Burkholderia-like Endosymbiotic Bacteria.</title>
        <authorList>
            <person name="Stajich J.E."/>
            <person name="Macias A.M."/>
            <person name="Carter-House D."/>
            <person name="Lovett B."/>
            <person name="Kasson L.R."/>
            <person name="Berry K."/>
            <person name="Grigoriev I."/>
            <person name="Chang Y."/>
            <person name="Spatafora J."/>
            <person name="Kasson M.T."/>
        </authorList>
    </citation>
    <scope>NUCLEOTIDE SEQUENCE</scope>
    <source>
        <strain evidence="15">NRRL A-21654</strain>
    </source>
</reference>
<dbReference type="Gene3D" id="3.90.1600.10">
    <property type="entry name" value="Palm domain of DNA polymerase"/>
    <property type="match status" value="2"/>
</dbReference>
<dbReference type="GO" id="GO:0006273">
    <property type="term" value="P:lagging strand elongation"/>
    <property type="evidence" value="ECO:0007669"/>
    <property type="project" value="TreeGrafter"/>
</dbReference>
<dbReference type="GO" id="GO:0006272">
    <property type="term" value="P:leading strand elongation"/>
    <property type="evidence" value="ECO:0007669"/>
    <property type="project" value="TreeGrafter"/>
</dbReference>
<feature type="non-terminal residue" evidence="15">
    <location>
        <position position="1"/>
    </location>
</feature>
<dbReference type="SUPFAM" id="SSF53098">
    <property type="entry name" value="Ribonuclease H-like"/>
    <property type="match status" value="1"/>
</dbReference>
<dbReference type="PROSITE" id="PS00116">
    <property type="entry name" value="DNA_POLYMERASE_B"/>
    <property type="match status" value="1"/>
</dbReference>
<protein>
    <recommendedName>
        <fullName evidence="12">DNA polymerase</fullName>
        <ecNumber evidence="12">2.7.7.7</ecNumber>
    </recommendedName>
</protein>
<dbReference type="Pfam" id="PF03104">
    <property type="entry name" value="DNA_pol_B_exo1"/>
    <property type="match status" value="1"/>
</dbReference>
<dbReference type="PANTHER" id="PTHR45861:SF1">
    <property type="entry name" value="DNA POLYMERASE ALPHA CATALYTIC SUBUNIT"/>
    <property type="match status" value="1"/>
</dbReference>
<evidence type="ECO:0000259" key="14">
    <source>
        <dbReference type="Pfam" id="PF03104"/>
    </source>
</evidence>
<dbReference type="GO" id="GO:0003688">
    <property type="term" value="F:DNA replication origin binding"/>
    <property type="evidence" value="ECO:0007669"/>
    <property type="project" value="TreeGrafter"/>
</dbReference>
<evidence type="ECO:0000256" key="2">
    <source>
        <dbReference type="ARBA" id="ARBA00005755"/>
    </source>
</evidence>
<dbReference type="EMBL" id="JABAYA010000006">
    <property type="protein sequence ID" value="KAF7731899.1"/>
    <property type="molecule type" value="Genomic_DNA"/>
</dbReference>
<keyword evidence="5 12" id="KW-0235">DNA replication</keyword>
<evidence type="ECO:0000256" key="7">
    <source>
        <dbReference type="ARBA" id="ARBA00022771"/>
    </source>
</evidence>
<dbReference type="NCBIfam" id="TIGR00592">
    <property type="entry name" value="pol2"/>
    <property type="match status" value="1"/>
</dbReference>
<dbReference type="GO" id="GO:0003887">
    <property type="term" value="F:DNA-directed DNA polymerase activity"/>
    <property type="evidence" value="ECO:0007669"/>
    <property type="project" value="UniProtKB-KW"/>
</dbReference>
<keyword evidence="7" id="KW-0863">Zinc-finger</keyword>
<dbReference type="GO" id="GO:0000166">
    <property type="term" value="F:nucleotide binding"/>
    <property type="evidence" value="ECO:0007669"/>
    <property type="project" value="InterPro"/>
</dbReference>
<dbReference type="GO" id="GO:0003697">
    <property type="term" value="F:single-stranded DNA binding"/>
    <property type="evidence" value="ECO:0007669"/>
    <property type="project" value="TreeGrafter"/>
</dbReference>
<dbReference type="InterPro" id="IPR042087">
    <property type="entry name" value="DNA_pol_B_thumb"/>
</dbReference>
<dbReference type="GO" id="GO:0008270">
    <property type="term" value="F:zinc ion binding"/>
    <property type="evidence" value="ECO:0007669"/>
    <property type="project" value="UniProtKB-KW"/>
</dbReference>
<dbReference type="EC" id="2.7.7.7" evidence="12"/>
<keyword evidence="9 12" id="KW-0239">DNA-directed DNA polymerase</keyword>
<evidence type="ECO:0000256" key="11">
    <source>
        <dbReference type="ARBA" id="ARBA00023242"/>
    </source>
</evidence>
<organism evidence="15 16">
    <name type="scientific">Apophysomyces ossiformis</name>
    <dbReference type="NCBI Taxonomy" id="679940"/>
    <lineage>
        <taxon>Eukaryota</taxon>
        <taxon>Fungi</taxon>
        <taxon>Fungi incertae sedis</taxon>
        <taxon>Mucoromycota</taxon>
        <taxon>Mucoromycotina</taxon>
        <taxon>Mucoromycetes</taxon>
        <taxon>Mucorales</taxon>
        <taxon>Mucorineae</taxon>
        <taxon>Mucoraceae</taxon>
        <taxon>Apophysomyces</taxon>
    </lineage>
</organism>
<dbReference type="InterPro" id="IPR045846">
    <property type="entry name" value="POLBc_alpha"/>
</dbReference>
<evidence type="ECO:0000256" key="6">
    <source>
        <dbReference type="ARBA" id="ARBA00022723"/>
    </source>
</evidence>
<evidence type="ECO:0000256" key="12">
    <source>
        <dbReference type="RuleBase" id="RU000442"/>
    </source>
</evidence>
<comment type="similarity">
    <text evidence="2 12">Belongs to the DNA polymerase type-B family.</text>
</comment>
<dbReference type="GO" id="GO:1902975">
    <property type="term" value="P:mitotic DNA replication initiation"/>
    <property type="evidence" value="ECO:0007669"/>
    <property type="project" value="InterPro"/>
</dbReference>
<dbReference type="InterPro" id="IPR036397">
    <property type="entry name" value="RNaseH_sf"/>
</dbReference>
<dbReference type="GO" id="GO:0005658">
    <property type="term" value="C:alpha DNA polymerase:primase complex"/>
    <property type="evidence" value="ECO:0007669"/>
    <property type="project" value="TreeGrafter"/>
</dbReference>
<evidence type="ECO:0000256" key="5">
    <source>
        <dbReference type="ARBA" id="ARBA00022705"/>
    </source>
</evidence>
<evidence type="ECO:0000256" key="1">
    <source>
        <dbReference type="ARBA" id="ARBA00004123"/>
    </source>
</evidence>
<keyword evidence="4 12" id="KW-0548">Nucleotidyltransferase</keyword>
<dbReference type="OrthoDB" id="6755010at2759"/>
<evidence type="ECO:0000313" key="15">
    <source>
        <dbReference type="EMBL" id="KAF7731899.1"/>
    </source>
</evidence>
<comment type="subcellular location">
    <subcellularLocation>
        <location evidence="1">Nucleus</location>
    </subcellularLocation>
</comment>
<dbReference type="InterPro" id="IPR006172">
    <property type="entry name" value="DNA-dir_DNA_pol_B"/>
</dbReference>
<comment type="caution">
    <text evidence="15">The sequence shown here is derived from an EMBL/GenBank/DDBJ whole genome shotgun (WGS) entry which is preliminary data.</text>
</comment>
<keyword evidence="6" id="KW-0479">Metal-binding</keyword>
<dbReference type="InterPro" id="IPR017964">
    <property type="entry name" value="DNA-dir_DNA_pol_B_CS"/>
</dbReference>
<feature type="domain" description="DNA-directed DNA polymerase family B exonuclease" evidence="14">
    <location>
        <begin position="83"/>
        <end position="334"/>
    </location>
</feature>
<dbReference type="PANTHER" id="PTHR45861">
    <property type="entry name" value="DNA POLYMERASE ALPHA CATALYTIC SUBUNIT"/>
    <property type="match status" value="1"/>
</dbReference>
<dbReference type="Proteomes" id="UP000605846">
    <property type="component" value="Unassembled WGS sequence"/>
</dbReference>
<dbReference type="Gene3D" id="3.30.420.10">
    <property type="entry name" value="Ribonuclease H-like superfamily/Ribonuclease H"/>
    <property type="match status" value="1"/>
</dbReference>
<name>A0A8H7BSY4_9FUNG</name>
<feature type="domain" description="DNA-directed DNA polymerase family B multifunctional" evidence="13">
    <location>
        <begin position="400"/>
        <end position="857"/>
    </location>
</feature>
<proteinExistence type="inferred from homology"/>